<comment type="caution">
    <text evidence="5">The sequence shown here is derived from an EMBL/GenBank/DDBJ whole genome shotgun (WGS) entry which is preliminary data.</text>
</comment>
<reference evidence="5 6" key="1">
    <citation type="submission" date="2023-06" db="EMBL/GenBank/DDBJ databases">
        <title>Pelomonas sp. PFR6 16S ribosomal RNA gene Genome sequencing and assembly.</title>
        <authorList>
            <person name="Woo H."/>
        </authorList>
    </citation>
    <scope>NUCLEOTIDE SEQUENCE [LARGE SCALE GENOMIC DNA]</scope>
    <source>
        <strain evidence="5 6">PFR6</strain>
    </source>
</reference>
<dbReference type="PANTHER" id="PTHR12526:SF510">
    <property type="entry name" value="D-INOSITOL 3-PHOSPHATE GLYCOSYLTRANSFERASE"/>
    <property type="match status" value="1"/>
</dbReference>
<evidence type="ECO:0000259" key="4">
    <source>
        <dbReference type="Pfam" id="PF13439"/>
    </source>
</evidence>
<evidence type="ECO:0000313" key="6">
    <source>
        <dbReference type="Proteomes" id="UP001228044"/>
    </source>
</evidence>
<dbReference type="InterPro" id="IPR028098">
    <property type="entry name" value="Glyco_trans_4-like_N"/>
</dbReference>
<dbReference type="Pfam" id="PF00534">
    <property type="entry name" value="Glycos_transf_1"/>
    <property type="match status" value="1"/>
</dbReference>
<protein>
    <submittedName>
        <fullName evidence="5">Glycosyltransferase family 4 protein</fullName>
    </submittedName>
</protein>
<keyword evidence="2" id="KW-0808">Transferase</keyword>
<name>A0ABT8DQ31_9BURK</name>
<dbReference type="SUPFAM" id="SSF53756">
    <property type="entry name" value="UDP-Glycosyltransferase/glycogen phosphorylase"/>
    <property type="match status" value="1"/>
</dbReference>
<keyword evidence="6" id="KW-1185">Reference proteome</keyword>
<dbReference type="CDD" id="cd03798">
    <property type="entry name" value="GT4_WlbH-like"/>
    <property type="match status" value="1"/>
</dbReference>
<gene>
    <name evidence="5" type="ORF">QWJ38_09225</name>
</gene>
<keyword evidence="1" id="KW-0328">Glycosyltransferase</keyword>
<dbReference type="PANTHER" id="PTHR12526">
    <property type="entry name" value="GLYCOSYLTRANSFERASE"/>
    <property type="match status" value="1"/>
</dbReference>
<evidence type="ECO:0000259" key="3">
    <source>
        <dbReference type="Pfam" id="PF00534"/>
    </source>
</evidence>
<accession>A0ABT8DQ31</accession>
<dbReference type="Pfam" id="PF13439">
    <property type="entry name" value="Glyco_transf_4"/>
    <property type="match status" value="1"/>
</dbReference>
<organism evidence="5 6">
    <name type="scientific">Roseateles violae</name>
    <dbReference type="NCBI Taxonomy" id="3058042"/>
    <lineage>
        <taxon>Bacteria</taxon>
        <taxon>Pseudomonadati</taxon>
        <taxon>Pseudomonadota</taxon>
        <taxon>Betaproteobacteria</taxon>
        <taxon>Burkholderiales</taxon>
        <taxon>Sphaerotilaceae</taxon>
        <taxon>Roseateles</taxon>
    </lineage>
</organism>
<dbReference type="Gene3D" id="3.40.50.2000">
    <property type="entry name" value="Glycogen Phosphorylase B"/>
    <property type="match status" value="2"/>
</dbReference>
<proteinExistence type="predicted"/>
<dbReference type="RefSeq" id="WP_290358753.1">
    <property type="nucleotide sequence ID" value="NZ_JAUHHC010000002.1"/>
</dbReference>
<evidence type="ECO:0000313" key="5">
    <source>
        <dbReference type="EMBL" id="MDN3920456.1"/>
    </source>
</evidence>
<evidence type="ECO:0000256" key="1">
    <source>
        <dbReference type="ARBA" id="ARBA00022676"/>
    </source>
</evidence>
<feature type="domain" description="Glycosyl transferase family 1" evidence="3">
    <location>
        <begin position="214"/>
        <end position="378"/>
    </location>
</feature>
<dbReference type="EMBL" id="JAUHHC010000002">
    <property type="protein sequence ID" value="MDN3920456.1"/>
    <property type="molecule type" value="Genomic_DNA"/>
</dbReference>
<evidence type="ECO:0000256" key="2">
    <source>
        <dbReference type="ARBA" id="ARBA00022679"/>
    </source>
</evidence>
<sequence length="402" mass="44150">MSKRPLKTLLFSSLYPSSVRPGHGIFVETRLRELLSSGEVETRVVAPVPWFPSTHPRWGDYARMAATPRRETRNGVEVLHPRYLLPPKVGMTMAPLSMALASVPAIRGLLAEGYDFDVIDAHYYYPDGVAAALLARWFGKPLTITARGTDLNLIPQYSLPRRMMQWAAAKAQASIGVCAALVDVLRGWGVADERLHVMRNGVDLQRFRPLPQQQMREELGLVGAPLLLSVGYLIERKGHHVAIDALAQLLPTHPQAQLLIIGEGIERANLLEQARRLGVQDHVRLTGALPNTELLRWYSAADVLILASSREGWANVLLEAMACGTPVVASDIWGTPEVVANDMAGRLVSDRSGEAFALAIVDLLRAGTDRAQVRAYAEGFSWQSTTEAQLALFGRLAGRDYA</sequence>
<dbReference type="InterPro" id="IPR001296">
    <property type="entry name" value="Glyco_trans_1"/>
</dbReference>
<feature type="domain" description="Glycosyltransferase subfamily 4-like N-terminal" evidence="4">
    <location>
        <begin position="83"/>
        <end position="206"/>
    </location>
</feature>
<dbReference type="Proteomes" id="UP001228044">
    <property type="component" value="Unassembled WGS sequence"/>
</dbReference>